<feature type="compositionally biased region" description="Polar residues" evidence="7">
    <location>
        <begin position="21"/>
        <end position="36"/>
    </location>
</feature>
<evidence type="ECO:0000259" key="8">
    <source>
        <dbReference type="PROSITE" id="PS00036"/>
    </source>
</evidence>
<dbReference type="GO" id="GO:0089713">
    <property type="term" value="C:Cbf1-Met4-Met28 complex"/>
    <property type="evidence" value="ECO:0007669"/>
    <property type="project" value="TreeGrafter"/>
</dbReference>
<sequence>MAATVASHPSEDTMAKGTGRPTPTSEQYQRKFQSIYTRYLEQIDADDENSEEDDQEDANYTTENFNNKTRQLFISAGIQDDPSDQRDLSQQLQDLISSNSELGSRLLSLLLVSSGNAKEIISAVNQGDLGKLKKLDLKKNGKKPEDSKKDVSQYTEEQLNEFKRIELEKRRKNTEASARFRIRKKQREQEKLAKLKQLNSQISELYVTIDKLLDENKFWKLKLEEVNERKSRELLDSIKKRRINDD</sequence>
<dbReference type="PANTHER" id="PTHR13044">
    <property type="entry name" value="ACTIVATING TRANSCRIPTION FACTOR ATF 4/5"/>
    <property type="match status" value="1"/>
</dbReference>
<keyword evidence="6" id="KW-0175">Coiled coil</keyword>
<keyword evidence="10" id="KW-1185">Reference proteome</keyword>
<keyword evidence="3" id="KW-0238">DNA-binding</keyword>
<feature type="domain" description="BZIP" evidence="8">
    <location>
        <begin position="169"/>
        <end position="183"/>
    </location>
</feature>
<keyword evidence="2" id="KW-0805">Transcription regulation</keyword>
<evidence type="ECO:0000256" key="6">
    <source>
        <dbReference type="SAM" id="Coils"/>
    </source>
</evidence>
<dbReference type="OrthoDB" id="1939598at2759"/>
<protein>
    <submittedName>
        <fullName evidence="9">LAFE_0G11628g1_1</fullName>
    </submittedName>
</protein>
<dbReference type="EMBL" id="LT598486">
    <property type="protein sequence ID" value="SCW03490.1"/>
    <property type="molecule type" value="Genomic_DNA"/>
</dbReference>
<dbReference type="InterPro" id="IPR046347">
    <property type="entry name" value="bZIP_sf"/>
</dbReference>
<accession>A0A1G4MHV2</accession>
<dbReference type="Gene3D" id="1.20.5.170">
    <property type="match status" value="1"/>
</dbReference>
<evidence type="ECO:0000313" key="9">
    <source>
        <dbReference type="EMBL" id="SCW03490.1"/>
    </source>
</evidence>
<dbReference type="PROSITE" id="PS00036">
    <property type="entry name" value="BZIP_BASIC"/>
    <property type="match status" value="1"/>
</dbReference>
<evidence type="ECO:0000256" key="7">
    <source>
        <dbReference type="SAM" id="MobiDB-lite"/>
    </source>
</evidence>
<dbReference type="Proteomes" id="UP000190831">
    <property type="component" value="Chromosome G"/>
</dbReference>
<reference evidence="9 10" key="1">
    <citation type="submission" date="2016-03" db="EMBL/GenBank/DDBJ databases">
        <authorList>
            <person name="Devillers H."/>
        </authorList>
    </citation>
    <scope>NUCLEOTIDE SEQUENCE [LARGE SCALE GENOMIC DNA]</scope>
    <source>
        <strain evidence="9">CBS 6772</strain>
    </source>
</reference>
<dbReference type="CDD" id="cd14705">
    <property type="entry name" value="bZIP_Zip1"/>
    <property type="match status" value="1"/>
</dbReference>
<dbReference type="STRING" id="4955.A0A1G4MHV2"/>
<evidence type="ECO:0000313" key="10">
    <source>
        <dbReference type="Proteomes" id="UP000190831"/>
    </source>
</evidence>
<evidence type="ECO:0000256" key="5">
    <source>
        <dbReference type="ARBA" id="ARBA00023242"/>
    </source>
</evidence>
<feature type="compositionally biased region" description="Acidic residues" evidence="7">
    <location>
        <begin position="43"/>
        <end position="57"/>
    </location>
</feature>
<dbReference type="OMA" id="NKENEFW"/>
<dbReference type="GO" id="GO:0001228">
    <property type="term" value="F:DNA-binding transcription activator activity, RNA polymerase II-specific"/>
    <property type="evidence" value="ECO:0007669"/>
    <property type="project" value="TreeGrafter"/>
</dbReference>
<gene>
    <name evidence="9" type="ORF">LAFE_0G11628G</name>
</gene>
<dbReference type="InterPro" id="IPR004827">
    <property type="entry name" value="bZIP"/>
</dbReference>
<evidence type="ECO:0000256" key="1">
    <source>
        <dbReference type="ARBA" id="ARBA00004123"/>
    </source>
</evidence>
<comment type="subcellular location">
    <subcellularLocation>
        <location evidence="1">Nucleus</location>
    </subcellularLocation>
</comment>
<dbReference type="PANTHER" id="PTHR13044:SF45">
    <property type="entry name" value="TRANSCRIPTIONAL ACTIVATOR OF SULFUR METABOLISM MET28"/>
    <property type="match status" value="1"/>
</dbReference>
<dbReference type="GO" id="GO:0005634">
    <property type="term" value="C:nucleus"/>
    <property type="evidence" value="ECO:0007669"/>
    <property type="project" value="UniProtKB-SubCell"/>
</dbReference>
<name>A0A1G4MHV2_LACFM</name>
<dbReference type="GO" id="GO:0000977">
    <property type="term" value="F:RNA polymerase II transcription regulatory region sequence-specific DNA binding"/>
    <property type="evidence" value="ECO:0007669"/>
    <property type="project" value="TreeGrafter"/>
</dbReference>
<keyword evidence="4" id="KW-0804">Transcription</keyword>
<feature type="coiled-coil region" evidence="6">
    <location>
        <begin position="185"/>
        <end position="229"/>
    </location>
</feature>
<evidence type="ECO:0000256" key="3">
    <source>
        <dbReference type="ARBA" id="ARBA00023125"/>
    </source>
</evidence>
<dbReference type="Pfam" id="PF07716">
    <property type="entry name" value="bZIP_2"/>
    <property type="match status" value="1"/>
</dbReference>
<proteinExistence type="predicted"/>
<dbReference type="SUPFAM" id="SSF57959">
    <property type="entry name" value="Leucine zipper domain"/>
    <property type="match status" value="1"/>
</dbReference>
<dbReference type="AlphaFoldDB" id="A0A1G4MHV2"/>
<evidence type="ECO:0000256" key="2">
    <source>
        <dbReference type="ARBA" id="ARBA00023015"/>
    </source>
</evidence>
<organism evidence="9 10">
    <name type="scientific">Lachancea fermentati</name>
    <name type="common">Zygosaccharomyces fermentati</name>
    <dbReference type="NCBI Taxonomy" id="4955"/>
    <lineage>
        <taxon>Eukaryota</taxon>
        <taxon>Fungi</taxon>
        <taxon>Dikarya</taxon>
        <taxon>Ascomycota</taxon>
        <taxon>Saccharomycotina</taxon>
        <taxon>Saccharomycetes</taxon>
        <taxon>Saccharomycetales</taxon>
        <taxon>Saccharomycetaceae</taxon>
        <taxon>Lachancea</taxon>
    </lineage>
</organism>
<keyword evidence="5" id="KW-0539">Nucleus</keyword>
<feature type="region of interest" description="Disordered" evidence="7">
    <location>
        <begin position="1"/>
        <end position="64"/>
    </location>
</feature>
<evidence type="ECO:0000256" key="4">
    <source>
        <dbReference type="ARBA" id="ARBA00023163"/>
    </source>
</evidence>